<comment type="caution">
    <text evidence="2">The sequence shown here is derived from an EMBL/GenBank/DDBJ whole genome shotgun (WGS) entry which is preliminary data.</text>
</comment>
<evidence type="ECO:0000256" key="1">
    <source>
        <dbReference type="SAM" id="MobiDB-lite"/>
    </source>
</evidence>
<feature type="region of interest" description="Disordered" evidence="1">
    <location>
        <begin position="1"/>
        <end position="45"/>
    </location>
</feature>
<accession>A0A3A5MBL2</accession>
<feature type="compositionally biased region" description="Basic and acidic residues" evidence="1">
    <location>
        <begin position="1"/>
        <end position="11"/>
    </location>
</feature>
<name>A0A3A5MBL2_9MICO</name>
<organism evidence="2 3">
    <name type="scientific">Cryobacterium melibiosiphilum</name>
    <dbReference type="NCBI Taxonomy" id="995039"/>
    <lineage>
        <taxon>Bacteria</taxon>
        <taxon>Bacillati</taxon>
        <taxon>Actinomycetota</taxon>
        <taxon>Actinomycetes</taxon>
        <taxon>Micrococcales</taxon>
        <taxon>Microbacteriaceae</taxon>
        <taxon>Cryobacterium</taxon>
    </lineage>
</organism>
<protein>
    <submittedName>
        <fullName evidence="2">Uncharacterized protein</fullName>
    </submittedName>
</protein>
<keyword evidence="3" id="KW-1185">Reference proteome</keyword>
<sequence>MAGGVDGHRSGVEGGGDLRVFGRHPFTEQAYPRPGRRPDPAEPAGFAHRDLVDVGQQYARVAAPGFRRDTVRARVVHEPVGQLARGPRREGLDLPFRGEDRVRDREQLGVGHALQIASGTNPIFVATEPPADRRGDSSGDDRGAVLEGVGRGCHSEIFSRATDIAPDTASDKNAMVRASCG</sequence>
<evidence type="ECO:0000313" key="2">
    <source>
        <dbReference type="EMBL" id="RJT87510.1"/>
    </source>
</evidence>
<dbReference type="EMBL" id="QZVS01000089">
    <property type="protein sequence ID" value="RJT87510.1"/>
    <property type="molecule type" value="Genomic_DNA"/>
</dbReference>
<dbReference type="Proteomes" id="UP000272015">
    <property type="component" value="Unassembled WGS sequence"/>
</dbReference>
<feature type="region of interest" description="Disordered" evidence="1">
    <location>
        <begin position="162"/>
        <end position="181"/>
    </location>
</feature>
<dbReference type="AlphaFoldDB" id="A0A3A5MBL2"/>
<proteinExistence type="predicted"/>
<gene>
    <name evidence="2" type="ORF">D6T64_14475</name>
</gene>
<evidence type="ECO:0000313" key="3">
    <source>
        <dbReference type="Proteomes" id="UP000272015"/>
    </source>
</evidence>
<dbReference type="RefSeq" id="WP_119975383.1">
    <property type="nucleotide sequence ID" value="NZ_JBHSQA010000003.1"/>
</dbReference>
<reference evidence="2 3" key="1">
    <citation type="submission" date="2018-09" db="EMBL/GenBank/DDBJ databases">
        <title>Novel species of Cryobacterium.</title>
        <authorList>
            <person name="Liu Q."/>
            <person name="Xin Y.-H."/>
        </authorList>
    </citation>
    <scope>NUCLEOTIDE SEQUENCE [LARGE SCALE GENOMIC DNA]</scope>
    <source>
        <strain evidence="2 3">Hh39</strain>
    </source>
</reference>